<name>A0A1I1SHF2_9FLAO</name>
<accession>A0A1I1SHF2</accession>
<dbReference type="EMBL" id="FOMI01000017">
    <property type="protein sequence ID" value="SFD43273.1"/>
    <property type="molecule type" value="Genomic_DNA"/>
</dbReference>
<protein>
    <submittedName>
        <fullName evidence="1">Uncharacterized protein</fullName>
    </submittedName>
</protein>
<dbReference type="Proteomes" id="UP000199439">
    <property type="component" value="Unassembled WGS sequence"/>
</dbReference>
<evidence type="ECO:0000313" key="1">
    <source>
        <dbReference type="EMBL" id="SFD43273.1"/>
    </source>
</evidence>
<organism evidence="1 2">
    <name type="scientific">Algibacter pectinivorans</name>
    <dbReference type="NCBI Taxonomy" id="870482"/>
    <lineage>
        <taxon>Bacteria</taxon>
        <taxon>Pseudomonadati</taxon>
        <taxon>Bacteroidota</taxon>
        <taxon>Flavobacteriia</taxon>
        <taxon>Flavobacteriales</taxon>
        <taxon>Flavobacteriaceae</taxon>
        <taxon>Algibacter</taxon>
    </lineage>
</organism>
<sequence length="116" mass="13217">MELIKELQKQDTANSSDDYRMLKSVKAGKYKMSVQGSTGHYCSPRYTLPVEDYDRMELALFNKKGWLHITRSSVLKAFPRYNELLERADGVNSAAPVFGYVPVDLLNDLYVYLDGA</sequence>
<keyword evidence="2" id="KW-1185">Reference proteome</keyword>
<evidence type="ECO:0000313" key="2">
    <source>
        <dbReference type="Proteomes" id="UP000199439"/>
    </source>
</evidence>
<dbReference type="AlphaFoldDB" id="A0A1I1SHF2"/>
<gene>
    <name evidence="1" type="ORF">SAMN04487987_1171</name>
</gene>
<proteinExistence type="predicted"/>
<reference evidence="2" key="1">
    <citation type="submission" date="2016-10" db="EMBL/GenBank/DDBJ databases">
        <authorList>
            <person name="Varghese N."/>
            <person name="Submissions S."/>
        </authorList>
    </citation>
    <scope>NUCLEOTIDE SEQUENCE [LARGE SCALE GENOMIC DNA]</scope>
    <source>
        <strain evidence="2">DSM 25730</strain>
    </source>
</reference>